<evidence type="ECO:0000259" key="12">
    <source>
        <dbReference type="Pfam" id="PF22456"/>
    </source>
</evidence>
<dbReference type="FunFam" id="3.30.830.10:FF:000012">
    <property type="entry name" value="Protease 3"/>
    <property type="match status" value="1"/>
</dbReference>
<keyword evidence="6" id="KW-0862">Zinc</keyword>
<dbReference type="Proteomes" id="UP000186176">
    <property type="component" value="Unassembled WGS sequence"/>
</dbReference>
<feature type="chain" id="PRO_5012407745" evidence="8">
    <location>
        <begin position="16"/>
        <end position="1028"/>
    </location>
</feature>
<dbReference type="Gene3D" id="3.30.830.10">
    <property type="entry name" value="Metalloenzyme, LuxS/M16 peptidase-like"/>
    <property type="match status" value="3"/>
</dbReference>
<dbReference type="EMBL" id="LRBP01000009">
    <property type="protein sequence ID" value="OII74609.1"/>
    <property type="molecule type" value="Genomic_DNA"/>
</dbReference>
<evidence type="ECO:0000256" key="4">
    <source>
        <dbReference type="ARBA" id="ARBA00022723"/>
    </source>
</evidence>
<dbReference type="Pfam" id="PF22456">
    <property type="entry name" value="PqqF-like_C_4"/>
    <property type="match status" value="1"/>
</dbReference>
<keyword evidence="7" id="KW-0482">Metalloprotease</keyword>
<keyword evidence="8" id="KW-0732">Signal</keyword>
<gene>
    <name evidence="13" type="ORF">cubi_00162</name>
</gene>
<protein>
    <submittedName>
        <fullName evidence="13">Secreted insulinase-like peptidase</fullName>
    </submittedName>
</protein>
<feature type="domain" description="Coenzyme PQQ synthesis protein F-like C-terminal lobe" evidence="12">
    <location>
        <begin position="840"/>
        <end position="939"/>
    </location>
</feature>
<dbReference type="Pfam" id="PF05193">
    <property type="entry name" value="Peptidase_M16_C"/>
    <property type="match status" value="1"/>
</dbReference>
<dbReference type="SUPFAM" id="SSF63411">
    <property type="entry name" value="LuxS/MPP-like metallohydrolase"/>
    <property type="match status" value="3"/>
</dbReference>
<evidence type="ECO:0000256" key="7">
    <source>
        <dbReference type="ARBA" id="ARBA00023049"/>
    </source>
</evidence>
<dbReference type="InterPro" id="IPR050626">
    <property type="entry name" value="Peptidase_M16"/>
</dbReference>
<evidence type="ECO:0000259" key="11">
    <source>
        <dbReference type="Pfam" id="PF16187"/>
    </source>
</evidence>
<dbReference type="PANTHER" id="PTHR43690:SF18">
    <property type="entry name" value="INSULIN-DEGRADING ENZYME-RELATED"/>
    <property type="match status" value="1"/>
</dbReference>
<dbReference type="GO" id="GO:0006508">
    <property type="term" value="P:proteolysis"/>
    <property type="evidence" value="ECO:0007669"/>
    <property type="project" value="UniProtKB-KW"/>
</dbReference>
<dbReference type="GO" id="GO:0004222">
    <property type="term" value="F:metalloendopeptidase activity"/>
    <property type="evidence" value="ECO:0007669"/>
    <property type="project" value="UniProtKB-ARBA"/>
</dbReference>
<dbReference type="RefSeq" id="XP_028875755.1">
    <property type="nucleotide sequence ID" value="XM_029017176.1"/>
</dbReference>
<dbReference type="InterPro" id="IPR011249">
    <property type="entry name" value="Metalloenz_LuxS/M16"/>
</dbReference>
<accession>A0A1J4MK46</accession>
<reference evidence="13 14" key="1">
    <citation type="submission" date="2016-10" db="EMBL/GenBank/DDBJ databases">
        <title>Reductive evolution of mitochondrial metabolism and differential evolution of invasion-related proteins in Cryptosporidium.</title>
        <authorList>
            <person name="Liu S."/>
            <person name="Roellig D.M."/>
            <person name="Guo Y."/>
            <person name="Li N."/>
            <person name="Frace M.A."/>
            <person name="Tang K."/>
            <person name="Zhang L."/>
            <person name="Feng Y."/>
            <person name="Xiao L."/>
        </authorList>
    </citation>
    <scope>NUCLEOTIDE SEQUENCE [LARGE SCALE GENOMIC DNA]</scope>
    <source>
        <strain evidence="13">39726</strain>
    </source>
</reference>
<name>A0A1J4MK46_9CRYT</name>
<dbReference type="AlphaFoldDB" id="A0A1J4MK46"/>
<evidence type="ECO:0000256" key="8">
    <source>
        <dbReference type="SAM" id="SignalP"/>
    </source>
</evidence>
<sequence length="1028" mass="119868">MIWLLFLIITISINNEFLFGCSSSAFKSGYSVLKPKTDNRNYKNVNLRNGITALLIEDQFSESAGFTVGIKAGSFNDPIYALGLFHLIEHVLFLGTKKYPAPESYDEFMAQHGGKNNAYTAEERTIYFNEIVEEHLEEGLDHFSQFFIEPLFYESIVNQEIHIVNSEHLKNIPNDLDRLFYTLKSYMYRPMSQFTTGNIETLIDIPKALGISIPKQIKQIYKKYYCGKNMFIVISSKRSIIEQEKLVEKYFSGVLPDNNGECEFNSKKIKHGPPNKPIINERYLGKKIHIKSVSGHNLLWLIWSFPIDLISSAKQPLLYLSYVLNSKHKNSLFWMLQKNNYITNSNSFYENYSFGSIFIYQLELTSEGSKNEVEIIGLIYKFINKLKKSKELLEIYQGIKLLTEREFVTNTEMVEKSPMYTTSEICSRMIQYGIHAALSGDILIEDIDKNLISEILNTISPFNTLFLSSDEREFLGVEDKIFHVMHTIEEIPLKTLNDWKYAKYNEEQENEIKLPIPEKCSPINLRIIQEKEYLSYPQKLDSALANIWWHGPVKKSHKIGIKILLKFPRRYYKGIETQFWGEIITYILNTLIEEKMERYNECGISFYMEWDVEGIIINIDLFGYSNDIDTLLNELVAPEIANISNFDCDVLNEIIHELNNSKSGFKSGQDTTISKIMLIIKSLQTSGEYTEWEYRDFINKMFIEIKNNEHNLNDNKNFLVSFIYEYTHKIRNSNSNEHNICELFKNWSYKLLHRQSIIAYLQGNISKNKSSYLIEKFILNSKILPLNNKYSMKKKIHKLVKPIDITVINPVIEDINNSVLTFYQFGIPSFEEKLHLMALQPIVNGYIYDNLRTSKQLGYIVFANIVPISITWSLVVGVEGDNSNSVETIEMNIQNTLYEFSIQKLGNMGNKMFEDIKITLIQELKSIENSFNLSLSHYWDEIRYFGGFSEGFNLQKAIDYINDNMTIEHLYNTFRKLINSGERLRSPSTIKAAYYPKTSKYFKQEFIDRYMVDALSMARRSLKKDDFY</sequence>
<keyword evidence="5" id="KW-0378">Hydrolase</keyword>
<evidence type="ECO:0000259" key="10">
    <source>
        <dbReference type="Pfam" id="PF05193"/>
    </source>
</evidence>
<feature type="signal peptide" evidence="8">
    <location>
        <begin position="1"/>
        <end position="15"/>
    </location>
</feature>
<evidence type="ECO:0000256" key="2">
    <source>
        <dbReference type="ARBA" id="ARBA00007261"/>
    </source>
</evidence>
<dbReference type="InterPro" id="IPR032632">
    <property type="entry name" value="Peptidase_M16_M"/>
</dbReference>
<dbReference type="Pfam" id="PF16187">
    <property type="entry name" value="Peptidase_M16_M"/>
    <property type="match status" value="1"/>
</dbReference>
<evidence type="ECO:0000313" key="14">
    <source>
        <dbReference type="Proteomes" id="UP000186176"/>
    </source>
</evidence>
<dbReference type="InterPro" id="IPR011765">
    <property type="entry name" value="Pept_M16_N"/>
</dbReference>
<dbReference type="GO" id="GO:0046872">
    <property type="term" value="F:metal ion binding"/>
    <property type="evidence" value="ECO:0007669"/>
    <property type="project" value="UniProtKB-KW"/>
</dbReference>
<feature type="domain" description="Peptidase M16 middle/third" evidence="11">
    <location>
        <begin position="416"/>
        <end position="667"/>
    </location>
</feature>
<feature type="domain" description="Peptidase M16 N-terminal" evidence="9">
    <location>
        <begin position="54"/>
        <end position="172"/>
    </location>
</feature>
<comment type="similarity">
    <text evidence="2">Belongs to the peptidase M16 family.</text>
</comment>
<keyword evidence="3" id="KW-0645">Protease</keyword>
<keyword evidence="14" id="KW-1185">Reference proteome</keyword>
<dbReference type="PANTHER" id="PTHR43690">
    <property type="entry name" value="NARDILYSIN"/>
    <property type="match status" value="1"/>
</dbReference>
<dbReference type="GeneID" id="39976955"/>
<evidence type="ECO:0000256" key="3">
    <source>
        <dbReference type="ARBA" id="ARBA00022670"/>
    </source>
</evidence>
<comment type="caution">
    <text evidence="13">The sequence shown here is derived from an EMBL/GenBank/DDBJ whole genome shotgun (WGS) entry which is preliminary data.</text>
</comment>
<feature type="domain" description="Peptidase M16 C-terminal" evidence="10">
    <location>
        <begin position="215"/>
        <end position="389"/>
    </location>
</feature>
<evidence type="ECO:0000256" key="5">
    <source>
        <dbReference type="ARBA" id="ARBA00022801"/>
    </source>
</evidence>
<dbReference type="OrthoDB" id="952271at2759"/>
<keyword evidence="4" id="KW-0479">Metal-binding</keyword>
<evidence type="ECO:0000256" key="6">
    <source>
        <dbReference type="ARBA" id="ARBA00022833"/>
    </source>
</evidence>
<evidence type="ECO:0000259" key="9">
    <source>
        <dbReference type="Pfam" id="PF00675"/>
    </source>
</evidence>
<organism evidence="13 14">
    <name type="scientific">Cryptosporidium ubiquitum</name>
    <dbReference type="NCBI Taxonomy" id="857276"/>
    <lineage>
        <taxon>Eukaryota</taxon>
        <taxon>Sar</taxon>
        <taxon>Alveolata</taxon>
        <taxon>Apicomplexa</taxon>
        <taxon>Conoidasida</taxon>
        <taxon>Coccidia</taxon>
        <taxon>Eucoccidiorida</taxon>
        <taxon>Eimeriorina</taxon>
        <taxon>Cryptosporidiidae</taxon>
        <taxon>Cryptosporidium</taxon>
    </lineage>
</organism>
<comment type="cofactor">
    <cofactor evidence="1">
        <name>Zn(2+)</name>
        <dbReference type="ChEBI" id="CHEBI:29105"/>
    </cofactor>
</comment>
<dbReference type="InterPro" id="IPR054734">
    <property type="entry name" value="PqqF-like_C_4"/>
</dbReference>
<evidence type="ECO:0000313" key="13">
    <source>
        <dbReference type="EMBL" id="OII74609.1"/>
    </source>
</evidence>
<dbReference type="Pfam" id="PF00675">
    <property type="entry name" value="Peptidase_M16"/>
    <property type="match status" value="1"/>
</dbReference>
<proteinExistence type="inferred from homology"/>
<dbReference type="VEuPathDB" id="CryptoDB:cubi_00162"/>
<evidence type="ECO:0000256" key="1">
    <source>
        <dbReference type="ARBA" id="ARBA00001947"/>
    </source>
</evidence>
<dbReference type="InterPro" id="IPR007863">
    <property type="entry name" value="Peptidase_M16_C"/>
</dbReference>